<keyword evidence="5" id="KW-0217">Developmental protein</keyword>
<reference evidence="13" key="1">
    <citation type="submission" date="2019-06" db="EMBL/GenBank/DDBJ databases">
        <authorList>
            <consortium name="Wellcome Sanger Institute Data Sharing"/>
        </authorList>
    </citation>
    <scope>NUCLEOTIDE SEQUENCE [LARGE SCALE GENOMIC DNA]</scope>
</reference>
<dbReference type="PANTHER" id="PTHR46822:SF1">
    <property type="entry name" value="COILED-COIL ALPHA-HELICAL ROD PROTEIN 1"/>
    <property type="match status" value="1"/>
</dbReference>
<evidence type="ECO:0000256" key="6">
    <source>
        <dbReference type="ARBA" id="ARBA00022490"/>
    </source>
</evidence>
<dbReference type="GO" id="GO:0006611">
    <property type="term" value="P:protein export from nucleus"/>
    <property type="evidence" value="ECO:0007669"/>
    <property type="project" value="TreeGrafter"/>
</dbReference>
<feature type="region of interest" description="Disordered" evidence="12">
    <location>
        <begin position="801"/>
        <end position="825"/>
    </location>
</feature>
<keyword evidence="14" id="KW-1185">Reference proteome</keyword>
<evidence type="ECO:0000256" key="5">
    <source>
        <dbReference type="ARBA" id="ARBA00022473"/>
    </source>
</evidence>
<comment type="subcellular location">
    <subcellularLocation>
        <location evidence="3">Cytoplasm</location>
    </subcellularLocation>
    <subcellularLocation>
        <location evidence="2">Nucleus</location>
    </subcellularLocation>
</comment>
<dbReference type="GO" id="GO:0030154">
    <property type="term" value="P:cell differentiation"/>
    <property type="evidence" value="ECO:0007669"/>
    <property type="project" value="UniProtKB-KW"/>
</dbReference>
<dbReference type="PANTHER" id="PTHR46822">
    <property type="entry name" value="COILED-COIL ALPHA-HELICAL ROD PROTEIN 1"/>
    <property type="match status" value="1"/>
</dbReference>
<feature type="coiled-coil region" evidence="11">
    <location>
        <begin position="480"/>
        <end position="775"/>
    </location>
</feature>
<evidence type="ECO:0000256" key="1">
    <source>
        <dbReference type="ARBA" id="ARBA00003936"/>
    </source>
</evidence>
<dbReference type="GO" id="GO:0005634">
    <property type="term" value="C:nucleus"/>
    <property type="evidence" value="ECO:0007669"/>
    <property type="project" value="UniProtKB-SubCell"/>
</dbReference>
<dbReference type="AlphaFoldDB" id="A0A668AM02"/>
<comment type="function">
    <text evidence="1">May be a regulator of keratinocyte proliferation or differentiation.</text>
</comment>
<accession>A0A668AM02</accession>
<feature type="region of interest" description="Disordered" evidence="12">
    <location>
        <begin position="100"/>
        <end position="121"/>
    </location>
</feature>
<name>A0A668AM02_9TELE</name>
<dbReference type="InParanoid" id="A0A668AM02"/>
<sequence length="854" mass="98376">MERLNLETEKLIAPTDFSAPPVSRNVQKDLMPPSHFTSNVKSSGVLRGTAPISWISPGQTSAARVDPSPANPWLAITQAQQEILELQKENHRLMMLQGDSTRGRSHIDHSSETRARSSQRSEQWSRWETAWQLEVEKHKAEAERLRGQVEALRETEGRHREEIRDKVSALNRQSHEVEAMRDELCKAKTELGHIREELNQRREEKEKIGSQLERESGEEIARLRRDVERSREEARELALRAETFRLQLEEEAKQQTLRLSEQLEQTQRKHEIELQQMTATYSAELATVKQTNSDLQDRLQSMTSEVLQLKSRLMEVSAERDGLKEHLSQMGQAFETQSATLHSLRNYIGQLSPERGENERLTETVERLNKEKAALQTTTELLTVRLNSVNEILTLQEAKMVKKTLSDPLLKNGSKGLEVLQLWREKVFTLCVQLRSKDIELREEKDMLLSKVRWTEQQLKQEQHQASVLQHSLDDRIAELDLERVTRETLKQNLAQAQKENLELKSSSQKAEAELRTLTDAVQRFGLAFEAKVGEVEAAQARLNIFTQRLTFAKRRVETIQGLIMRRVALQKVQQANKLTDQAAESIRNLQAELNLVCEDRDKLTQELKRTPELIEKAMTDLREQFESKLRRQQQDLEQSRAEVREAVVGREEAQQSLQQSQTQLEESKANLEQLRSQLLNQQELREQALHEKVSEIEDRCAERLREMEAQVNTARREHTKAVMTLRQFERQAARKRDQMREAQHVQSEQTKQELQDLRKKLKDVERDRNLLLATVHERGLLNEYKRARTAILKTSVAFSEQGERATGRSGGGGAEAQQSNKETLLSVLEELQTLSAAVVNSSEDSAEEEGKSD</sequence>
<evidence type="ECO:0000256" key="12">
    <source>
        <dbReference type="SAM" id="MobiDB-lite"/>
    </source>
</evidence>
<dbReference type="GeneTree" id="ENSGT00940000153251"/>
<gene>
    <name evidence="13" type="primary">cchcr1</name>
</gene>
<evidence type="ECO:0000256" key="8">
    <source>
        <dbReference type="ARBA" id="ARBA00023054"/>
    </source>
</evidence>
<dbReference type="Pfam" id="PF07111">
    <property type="entry name" value="HCR"/>
    <property type="match status" value="1"/>
</dbReference>
<keyword evidence="7" id="KW-0221">Differentiation</keyword>
<protein>
    <recommendedName>
        <fullName evidence="4">Coiled-coil alpha-helical rod protein 1</fullName>
    </recommendedName>
    <alternativeName>
        <fullName evidence="10">Alpha-helical coiled-coil rod protein</fullName>
    </alternativeName>
</protein>
<feature type="compositionally biased region" description="Basic and acidic residues" evidence="12">
    <location>
        <begin position="101"/>
        <end position="115"/>
    </location>
</feature>
<keyword evidence="6" id="KW-0963">Cytoplasm</keyword>
<feature type="region of interest" description="Disordered" evidence="12">
    <location>
        <begin position="17"/>
        <end position="37"/>
    </location>
</feature>
<evidence type="ECO:0000256" key="11">
    <source>
        <dbReference type="SAM" id="Coils"/>
    </source>
</evidence>
<dbReference type="Proteomes" id="UP000472263">
    <property type="component" value="Chromosome 14"/>
</dbReference>
<evidence type="ECO:0000313" key="13">
    <source>
        <dbReference type="Ensembl" id="ENSMMDP00005054457.1"/>
    </source>
</evidence>
<feature type="coiled-coil region" evidence="11">
    <location>
        <begin position="135"/>
        <end position="319"/>
    </location>
</feature>
<organism evidence="13 14">
    <name type="scientific">Myripristis murdjan</name>
    <name type="common">pinecone soldierfish</name>
    <dbReference type="NCBI Taxonomy" id="586833"/>
    <lineage>
        <taxon>Eukaryota</taxon>
        <taxon>Metazoa</taxon>
        <taxon>Chordata</taxon>
        <taxon>Craniata</taxon>
        <taxon>Vertebrata</taxon>
        <taxon>Euteleostomi</taxon>
        <taxon>Actinopterygii</taxon>
        <taxon>Neopterygii</taxon>
        <taxon>Teleostei</taxon>
        <taxon>Neoteleostei</taxon>
        <taxon>Acanthomorphata</taxon>
        <taxon>Holocentriformes</taxon>
        <taxon>Holocentridae</taxon>
        <taxon>Myripristis</taxon>
    </lineage>
</organism>
<dbReference type="FunCoup" id="A0A668AM02">
    <property type="interactions" value="555"/>
</dbReference>
<dbReference type="InterPro" id="IPR009800">
    <property type="entry name" value="HCR"/>
</dbReference>
<dbReference type="GO" id="GO:0005814">
    <property type="term" value="C:centriole"/>
    <property type="evidence" value="ECO:0007669"/>
    <property type="project" value="TreeGrafter"/>
</dbReference>
<dbReference type="OrthoDB" id="193258at2759"/>
<keyword evidence="8 11" id="KW-0175">Coiled coil</keyword>
<reference evidence="13" key="2">
    <citation type="submission" date="2025-08" db="UniProtKB">
        <authorList>
            <consortium name="Ensembl"/>
        </authorList>
    </citation>
    <scope>IDENTIFICATION</scope>
</reference>
<evidence type="ECO:0000256" key="7">
    <source>
        <dbReference type="ARBA" id="ARBA00022782"/>
    </source>
</evidence>
<proteinExistence type="predicted"/>
<evidence type="ECO:0000256" key="10">
    <source>
        <dbReference type="ARBA" id="ARBA00031932"/>
    </source>
</evidence>
<evidence type="ECO:0000256" key="2">
    <source>
        <dbReference type="ARBA" id="ARBA00004123"/>
    </source>
</evidence>
<reference evidence="13" key="3">
    <citation type="submission" date="2025-09" db="UniProtKB">
        <authorList>
            <consortium name="Ensembl"/>
        </authorList>
    </citation>
    <scope>IDENTIFICATION</scope>
</reference>
<keyword evidence="9" id="KW-0539">Nucleus</keyword>
<evidence type="ECO:0000256" key="4">
    <source>
        <dbReference type="ARBA" id="ARBA00016468"/>
    </source>
</evidence>
<evidence type="ECO:0000313" key="14">
    <source>
        <dbReference type="Proteomes" id="UP000472263"/>
    </source>
</evidence>
<evidence type="ECO:0000256" key="3">
    <source>
        <dbReference type="ARBA" id="ARBA00004496"/>
    </source>
</evidence>
<evidence type="ECO:0000256" key="9">
    <source>
        <dbReference type="ARBA" id="ARBA00023242"/>
    </source>
</evidence>
<dbReference type="GO" id="GO:0005737">
    <property type="term" value="C:cytoplasm"/>
    <property type="evidence" value="ECO:0007669"/>
    <property type="project" value="UniProtKB-SubCell"/>
</dbReference>
<dbReference type="Ensembl" id="ENSMMDT00005055505.1">
    <property type="protein sequence ID" value="ENSMMDP00005054457.1"/>
    <property type="gene ID" value="ENSMMDG00005024427.1"/>
</dbReference>